<dbReference type="RefSeq" id="WP_070365271.1">
    <property type="nucleotide sequence ID" value="NZ_CP016070.1"/>
</dbReference>
<keyword evidence="8" id="KW-1185">Reference proteome</keyword>
<feature type="region of interest" description="Disordered" evidence="2">
    <location>
        <begin position="151"/>
        <end position="190"/>
    </location>
</feature>
<dbReference type="PATRIC" id="fig|1855411.3.peg.1414"/>
<dbReference type="EMBL" id="CP016804">
    <property type="protein sequence ID" value="APE95928.1"/>
    <property type="molecule type" value="Genomic_DNA"/>
</dbReference>
<accession>A0A1J1ADU4</accession>
<name>A0A1D8S5G4_9EURY</name>
<feature type="domain" description="Archaeal Nre N-terminal" evidence="3">
    <location>
        <begin position="21"/>
        <end position="298"/>
    </location>
</feature>
<accession>A0A1D8S5G4</accession>
<proteinExistence type="inferred from homology"/>
<keyword evidence="1" id="KW-0227">DNA damage</keyword>
<dbReference type="OrthoDB" id="6609at2157"/>
<dbReference type="GO" id="GO:0006281">
    <property type="term" value="P:DNA repair"/>
    <property type="evidence" value="ECO:0007669"/>
    <property type="project" value="UniProtKB-UniRule"/>
</dbReference>
<dbReference type="Proteomes" id="UP000185608">
    <property type="component" value="Chromosome"/>
</dbReference>
<comment type="similarity">
    <text evidence="1">Belongs to the Nre family.</text>
</comment>
<evidence type="ECO:0000313" key="8">
    <source>
        <dbReference type="Proteomes" id="UP000186165"/>
    </source>
</evidence>
<dbReference type="InterPro" id="IPR006979">
    <property type="entry name" value="Nre_C"/>
</dbReference>
<evidence type="ECO:0000313" key="7">
    <source>
        <dbReference type="Proteomes" id="UP000185608"/>
    </source>
</evidence>
<reference evidence="8" key="2">
    <citation type="submission" date="2016-08" db="EMBL/GenBank/DDBJ databases">
        <title>Discovery of first anaerobic lithoheterotrophic haloarchae widely represented in hypersaline habitats.</title>
        <authorList>
            <person name="Sorokin D.Y."/>
            <person name="Kublanov I.V."/>
            <person name="Roman P."/>
            <person name="Sinninghe Damste J.S."/>
            <person name="Golyshin P.N."/>
            <person name="Rojo D."/>
            <person name="Ciordia S."/>
            <person name="Mena Md.C."/>
            <person name="Ferrer M."/>
            <person name="Smedile F."/>
            <person name="Messina E."/>
            <person name="La Cono V."/>
            <person name="Yakimov M.M."/>
        </authorList>
    </citation>
    <scope>NUCLEOTIDE SEQUENCE [LARGE SCALE GENOMIC DNA]</scope>
    <source>
        <strain evidence="8">HSR6</strain>
    </source>
</reference>
<dbReference type="GeneID" id="30418013"/>
<dbReference type="EMBL" id="CP016070">
    <property type="protein sequence ID" value="AOW80589.1"/>
    <property type="molecule type" value="Genomic_DNA"/>
</dbReference>
<reference evidence="5 7" key="1">
    <citation type="submission" date="2016-06" db="EMBL/GenBank/DDBJ databases">
        <title>Discovery of anaerobic lithoheterotrophic haloarchaeon capable of sulfur respiration by hydrogen and formate.</title>
        <authorList>
            <person name="Sorokin D.Y."/>
            <person name="Kublanov I.V."/>
            <person name="Roman P."/>
            <person name="Sinninghe Damste J.S."/>
            <person name="Golyshin P.N."/>
            <person name="Rojo D."/>
            <person name="Ciordia S."/>
            <person name="Mena Md.C."/>
            <person name="Ferrer M."/>
            <person name="Smedile F."/>
            <person name="Messina E."/>
            <person name="La Cono V."/>
            <person name="Yakimov M.M."/>
        </authorList>
    </citation>
    <scope>NUCLEOTIDE SEQUENCE [LARGE SCALE GENOMIC DNA]</scope>
    <source>
        <strain evidence="5 7">HTSR1</strain>
    </source>
</reference>
<comment type="function">
    <text evidence="1">Involved in DNA damage repair.</text>
</comment>
<evidence type="ECO:0000313" key="5">
    <source>
        <dbReference type="EMBL" id="AOW80589.1"/>
    </source>
</evidence>
<dbReference type="AlphaFoldDB" id="A0A1D8S5G4"/>
<evidence type="ECO:0000259" key="4">
    <source>
        <dbReference type="Pfam" id="PF04895"/>
    </source>
</evidence>
<dbReference type="HAMAP" id="MF_02096">
    <property type="entry name" value="Nre"/>
    <property type="match status" value="1"/>
</dbReference>
<sequence length="430" mass="47730">MRLDEYIEGFQPDESARRRRLAEEKSYEIIDYVEDLQTGLQSSLQGDSLVGSTAPSVFVGRSSYPNVSTGILAPVGQEDTAAEFATSGEWYQRGLDIENVLQYRTGLLNSRRSAKVDVEDVWDGFVGTQREVAIADRPVDVEIGLRDTPEIDLERYRNPQANAPSGPSATADRAELGENPHVPRQVKKTLEDDDWRAEGAMTYLYRRGFDVYDINQVLSVGALGQSQNRRLVPTRWSITAVDDTVSKFLRGSIRNAPSIDQVQVFVNEYIGNRYWIVLAPGSWEFELVEMKAPGSIWNPEPTGEIFMSSAYENYEGRSGYVEETAGAYYAARLGVLEHLESIGRQAKALVLREVSDDYWAPVGVWQVRESVRNAFAEGPKPDLAGEPGVAETFESAIGQIVPHLPVSLGALRRKSELVAGRQAGLTDFQA</sequence>
<dbReference type="NCBIfam" id="NF041387">
    <property type="entry name" value="DNArepr_NreA_Halo"/>
    <property type="match status" value="1"/>
</dbReference>
<organism evidence="5 7">
    <name type="scientific">Halodesulfurarchaeum formicicum</name>
    <dbReference type="NCBI Taxonomy" id="1873524"/>
    <lineage>
        <taxon>Archaea</taxon>
        <taxon>Methanobacteriati</taxon>
        <taxon>Methanobacteriota</taxon>
        <taxon>Stenosarchaea group</taxon>
        <taxon>Halobacteria</taxon>
        <taxon>Halobacteriales</taxon>
        <taxon>Halobacteriaceae</taxon>
        <taxon>Halodesulfurarchaeum</taxon>
    </lineage>
</organism>
<evidence type="ECO:0000256" key="2">
    <source>
        <dbReference type="SAM" id="MobiDB-lite"/>
    </source>
</evidence>
<dbReference type="InterPro" id="IPR006978">
    <property type="entry name" value="Nre_N"/>
</dbReference>
<feature type="domain" description="Archaeal Nre C-terminal" evidence="4">
    <location>
        <begin position="312"/>
        <end position="428"/>
    </location>
</feature>
<dbReference type="InterPro" id="IPR053546">
    <property type="entry name" value="Nre_DNA_repair"/>
</dbReference>
<comment type="caution">
    <text evidence="1">Lacks conserved residue(s) required for the propagation of feature annotation.</text>
</comment>
<dbReference type="Proteomes" id="UP000186165">
    <property type="component" value="Chromosome"/>
</dbReference>
<evidence type="ECO:0000256" key="1">
    <source>
        <dbReference type="HAMAP-Rule" id="MF_02096"/>
    </source>
</evidence>
<gene>
    <name evidence="6" type="ORF">HSR6_1485</name>
    <name evidence="5" type="ORF">HTSR_1413</name>
</gene>
<dbReference type="KEGG" id="halh:HTSR_1413"/>
<dbReference type="PANTHER" id="PTHR38136">
    <property type="entry name" value="DNA REPAIR PROTEIN"/>
    <property type="match status" value="1"/>
</dbReference>
<dbReference type="Pfam" id="PF04894">
    <property type="entry name" value="Nre_N"/>
    <property type="match status" value="1"/>
</dbReference>
<feature type="compositionally biased region" description="Polar residues" evidence="2">
    <location>
        <begin position="159"/>
        <end position="168"/>
    </location>
</feature>
<dbReference type="PANTHER" id="PTHR38136:SF2">
    <property type="entry name" value="DNA REPAIR PROTEIN"/>
    <property type="match status" value="1"/>
</dbReference>
<dbReference type="STRING" id="1873524.HSR6_1485"/>
<reference evidence="6" key="3">
    <citation type="journal article" date="2017" name="ISME J.">
        <title>Discovery of anaerobic lithoheterotrophic haloarchaea, ubiquitous in hypersaline habitats.</title>
        <authorList>
            <person name="Sorokin D.Y."/>
            <person name="Messina E."/>
            <person name="Smedile F."/>
            <person name="Roman P."/>
            <person name="Damste J.S.S."/>
            <person name="Ciordia S."/>
            <person name="Mena M.C."/>
            <person name="Ferrer M."/>
            <person name="Golyshin P.N."/>
            <person name="Kublanov I.V."/>
            <person name="Samarov N.I."/>
            <person name="Toshchakov S.V."/>
            <person name="La Cono V."/>
            <person name="Yakimov M.M."/>
        </authorList>
    </citation>
    <scope>NUCLEOTIDE SEQUENCE</scope>
    <source>
        <strain evidence="6">HSR6</strain>
    </source>
</reference>
<dbReference type="InterPro" id="IPR033167">
    <property type="entry name" value="Nre"/>
</dbReference>
<protein>
    <recommendedName>
        <fullName evidence="1">DNA repair protein</fullName>
    </recommendedName>
</protein>
<dbReference type="Pfam" id="PF04895">
    <property type="entry name" value="Nre_C"/>
    <property type="match status" value="1"/>
</dbReference>
<dbReference type="KEGG" id="hhsr:HSR6_1485"/>
<keyword evidence="1" id="KW-0234">DNA repair</keyword>
<evidence type="ECO:0000259" key="3">
    <source>
        <dbReference type="Pfam" id="PF04894"/>
    </source>
</evidence>
<evidence type="ECO:0000313" key="6">
    <source>
        <dbReference type="EMBL" id="APE95928.1"/>
    </source>
</evidence>